<gene>
    <name evidence="2" type="ORF">DM860_016844</name>
</gene>
<feature type="transmembrane region" description="Helical" evidence="1">
    <location>
        <begin position="117"/>
        <end position="136"/>
    </location>
</feature>
<comment type="caution">
    <text evidence="2">The sequence shown here is derived from an EMBL/GenBank/DDBJ whole genome shotgun (WGS) entry which is preliminary data.</text>
</comment>
<dbReference type="AlphaFoldDB" id="A0A328CUR5"/>
<evidence type="ECO:0000256" key="1">
    <source>
        <dbReference type="SAM" id="Phobius"/>
    </source>
</evidence>
<sequence>MVTVYCRTAFPNRQSEISAKIEISLVFLFVHIFDRPDYDTTSTLATGTLEQKRIVVEMNSSVVSEINKAYKGYICAIEERQNFVSGYKFHHVIHLNMFPELSRNIAPLDDMQELDHLSYLNVLTLVFVMLMMGELLEHTLGIHYSLFWYPL</sequence>
<organism evidence="2 3">
    <name type="scientific">Cuscuta australis</name>
    <dbReference type="NCBI Taxonomy" id="267555"/>
    <lineage>
        <taxon>Eukaryota</taxon>
        <taxon>Viridiplantae</taxon>
        <taxon>Streptophyta</taxon>
        <taxon>Embryophyta</taxon>
        <taxon>Tracheophyta</taxon>
        <taxon>Spermatophyta</taxon>
        <taxon>Magnoliopsida</taxon>
        <taxon>eudicotyledons</taxon>
        <taxon>Gunneridae</taxon>
        <taxon>Pentapetalae</taxon>
        <taxon>asterids</taxon>
        <taxon>lamiids</taxon>
        <taxon>Solanales</taxon>
        <taxon>Convolvulaceae</taxon>
        <taxon>Cuscuteae</taxon>
        <taxon>Cuscuta</taxon>
        <taxon>Cuscuta subgen. Grammica</taxon>
        <taxon>Cuscuta sect. Cleistogrammica</taxon>
    </lineage>
</organism>
<reference evidence="2 3" key="1">
    <citation type="submission" date="2018-06" db="EMBL/GenBank/DDBJ databases">
        <title>The Genome of Cuscuta australis (Dodder) Provides Insight into the Evolution of Plant Parasitism.</title>
        <authorList>
            <person name="Liu H."/>
        </authorList>
    </citation>
    <scope>NUCLEOTIDE SEQUENCE [LARGE SCALE GENOMIC DNA]</scope>
    <source>
        <strain evidence="3">cv. Yunnan</strain>
        <tissue evidence="2">Vines</tissue>
    </source>
</reference>
<name>A0A328CUR5_9ASTE</name>
<proteinExistence type="predicted"/>
<dbReference type="Proteomes" id="UP000249390">
    <property type="component" value="Unassembled WGS sequence"/>
</dbReference>
<keyword evidence="1" id="KW-0472">Membrane</keyword>
<keyword evidence="1" id="KW-0812">Transmembrane</keyword>
<dbReference type="EMBL" id="NQVE01000218">
    <property type="protein sequence ID" value="RAL36902.1"/>
    <property type="molecule type" value="Genomic_DNA"/>
</dbReference>
<evidence type="ECO:0000313" key="2">
    <source>
        <dbReference type="EMBL" id="RAL36902.1"/>
    </source>
</evidence>
<keyword evidence="3" id="KW-1185">Reference proteome</keyword>
<protein>
    <submittedName>
        <fullName evidence="2">Uncharacterized protein</fullName>
    </submittedName>
</protein>
<accession>A0A328CUR5</accession>
<keyword evidence="1" id="KW-1133">Transmembrane helix</keyword>
<evidence type="ECO:0000313" key="3">
    <source>
        <dbReference type="Proteomes" id="UP000249390"/>
    </source>
</evidence>